<organism evidence="1 2">
    <name type="scientific">Apiospora arundinis</name>
    <dbReference type="NCBI Taxonomy" id="335852"/>
    <lineage>
        <taxon>Eukaryota</taxon>
        <taxon>Fungi</taxon>
        <taxon>Dikarya</taxon>
        <taxon>Ascomycota</taxon>
        <taxon>Pezizomycotina</taxon>
        <taxon>Sordariomycetes</taxon>
        <taxon>Xylariomycetidae</taxon>
        <taxon>Amphisphaeriales</taxon>
        <taxon>Apiosporaceae</taxon>
        <taxon>Apiospora</taxon>
    </lineage>
</organism>
<keyword evidence="2" id="KW-1185">Reference proteome</keyword>
<dbReference type="Proteomes" id="UP001390339">
    <property type="component" value="Unassembled WGS sequence"/>
</dbReference>
<sequence length="139" mass="16383">MSSSRRPSFHFASFVPPNERPFLQGLWMLCRGQRRFLRVGLFFKTSPWPPEPSERDLNPARSPATTWMRENIPPKWLYRGAHMCPPLRLTDYKHHITIIVHSHHAPSQDEFRTPWGKNDDTDYVKHEWGARSIPMPPNL</sequence>
<name>A0ABR2HZS9_9PEZI</name>
<reference evidence="1 2" key="1">
    <citation type="journal article" date="2024" name="IMA Fungus">
        <title>Apiospora arundinis, a panoply of carbohydrate-active enzymes and secondary metabolites.</title>
        <authorList>
            <person name="Sorensen T."/>
            <person name="Petersen C."/>
            <person name="Muurmann A.T."/>
            <person name="Christiansen J.V."/>
            <person name="Brundto M.L."/>
            <person name="Overgaard C.K."/>
            <person name="Boysen A.T."/>
            <person name="Wollenberg R.D."/>
            <person name="Larsen T.O."/>
            <person name="Sorensen J.L."/>
            <person name="Nielsen K.L."/>
            <person name="Sondergaard T.E."/>
        </authorList>
    </citation>
    <scope>NUCLEOTIDE SEQUENCE [LARGE SCALE GENOMIC DNA]</scope>
    <source>
        <strain evidence="1 2">AAU 773</strain>
    </source>
</reference>
<evidence type="ECO:0000313" key="2">
    <source>
        <dbReference type="Proteomes" id="UP001390339"/>
    </source>
</evidence>
<gene>
    <name evidence="1" type="ORF">PGQ11_011490</name>
</gene>
<comment type="caution">
    <text evidence="1">The sequence shown here is derived from an EMBL/GenBank/DDBJ whole genome shotgun (WGS) entry which is preliminary data.</text>
</comment>
<accession>A0ABR2HZS9</accession>
<evidence type="ECO:0000313" key="1">
    <source>
        <dbReference type="EMBL" id="KAK8855578.1"/>
    </source>
</evidence>
<proteinExistence type="predicted"/>
<dbReference type="EMBL" id="JAPCWZ010000007">
    <property type="protein sequence ID" value="KAK8855578.1"/>
    <property type="molecule type" value="Genomic_DNA"/>
</dbReference>
<protein>
    <submittedName>
        <fullName evidence="1">Uncharacterized protein</fullName>
    </submittedName>
</protein>